<evidence type="ECO:0000313" key="4">
    <source>
        <dbReference type="RefSeq" id="XP_017880577.1"/>
    </source>
</evidence>
<dbReference type="RefSeq" id="XP_017880577.1">
    <property type="nucleotide sequence ID" value="XM_018025088.2"/>
</dbReference>
<dbReference type="PANTHER" id="PTHR11071">
    <property type="entry name" value="PEPTIDYL-PROLYL CIS-TRANS ISOMERASE"/>
    <property type="match status" value="1"/>
</dbReference>
<evidence type="ECO:0000313" key="3">
    <source>
        <dbReference type="Proteomes" id="UP000694925"/>
    </source>
</evidence>
<reference evidence="4" key="1">
    <citation type="submission" date="2025-08" db="UniProtKB">
        <authorList>
            <consortium name="RefSeq"/>
        </authorList>
    </citation>
    <scope>IDENTIFICATION</scope>
    <source>
        <tissue evidence="4">Whole body</tissue>
    </source>
</reference>
<keyword evidence="1" id="KW-0812">Transmembrane</keyword>
<dbReference type="InterPro" id="IPR002130">
    <property type="entry name" value="Cyclophilin-type_PPIase_dom"/>
</dbReference>
<dbReference type="Proteomes" id="UP000694925">
    <property type="component" value="Unplaced"/>
</dbReference>
<gene>
    <name evidence="4" type="primary">LOC108625244</name>
</gene>
<accession>A0AAJ7N6W7</accession>
<dbReference type="Gene3D" id="2.40.100.10">
    <property type="entry name" value="Cyclophilin-like"/>
    <property type="match status" value="1"/>
</dbReference>
<dbReference type="GO" id="GO:0003755">
    <property type="term" value="F:peptidyl-prolyl cis-trans isomerase activity"/>
    <property type="evidence" value="ECO:0007669"/>
    <property type="project" value="InterPro"/>
</dbReference>
<dbReference type="SUPFAM" id="SSF50891">
    <property type="entry name" value="Cyclophilin-like"/>
    <property type="match status" value="1"/>
</dbReference>
<dbReference type="GO" id="GO:0005737">
    <property type="term" value="C:cytoplasm"/>
    <property type="evidence" value="ECO:0007669"/>
    <property type="project" value="TreeGrafter"/>
</dbReference>
<keyword evidence="1" id="KW-0472">Membrane</keyword>
<dbReference type="InterPro" id="IPR029000">
    <property type="entry name" value="Cyclophilin-like_dom_sf"/>
</dbReference>
<dbReference type="CDD" id="cd00317">
    <property type="entry name" value="cyclophilin"/>
    <property type="match status" value="1"/>
</dbReference>
<keyword evidence="3" id="KW-1185">Reference proteome</keyword>
<feature type="transmembrane region" description="Helical" evidence="1">
    <location>
        <begin position="144"/>
        <end position="164"/>
    </location>
</feature>
<feature type="domain" description="PPIase cyclophilin-type" evidence="2">
    <location>
        <begin position="146"/>
        <end position="309"/>
    </location>
</feature>
<organism evidence="3 4">
    <name type="scientific">Ceratina calcarata</name>
    <dbReference type="NCBI Taxonomy" id="156304"/>
    <lineage>
        <taxon>Eukaryota</taxon>
        <taxon>Metazoa</taxon>
        <taxon>Ecdysozoa</taxon>
        <taxon>Arthropoda</taxon>
        <taxon>Hexapoda</taxon>
        <taxon>Insecta</taxon>
        <taxon>Pterygota</taxon>
        <taxon>Neoptera</taxon>
        <taxon>Endopterygota</taxon>
        <taxon>Hymenoptera</taxon>
        <taxon>Apocrita</taxon>
        <taxon>Aculeata</taxon>
        <taxon>Apoidea</taxon>
        <taxon>Anthophila</taxon>
        <taxon>Apidae</taxon>
        <taxon>Ceratina</taxon>
        <taxon>Zadontomerus</taxon>
    </lineage>
</organism>
<dbReference type="AlphaFoldDB" id="A0AAJ7N6W7"/>
<dbReference type="PROSITE" id="PS50072">
    <property type="entry name" value="CSA_PPIASE_2"/>
    <property type="match status" value="1"/>
</dbReference>
<dbReference type="PANTHER" id="PTHR11071:SF561">
    <property type="entry name" value="PEPTIDYL-PROLYL CIS-TRANS ISOMERASE D-RELATED"/>
    <property type="match status" value="1"/>
</dbReference>
<dbReference type="Pfam" id="PF00160">
    <property type="entry name" value="Pro_isomerase"/>
    <property type="match status" value="1"/>
</dbReference>
<name>A0AAJ7N6W7_9HYME</name>
<evidence type="ECO:0000259" key="2">
    <source>
        <dbReference type="PROSITE" id="PS50072"/>
    </source>
</evidence>
<sequence>MMRNNTDKEFGKRHCCLEAFRNNCVRVKVVGVINSVAFQKARICAEKFHQHLPFKFSLPQIVELFQMDWLEYIQKMKRQTGGKIWSLTKTVAVFINNEFLGDDILFLRYISQDYIFSLPIRPEYYENLATEQCKKFVQKSKRKYVYFTFSVDEFIVGSFVFMLYSDLLPLTCQHFLNLCTGYDEINGCYKDVHYVNKHLHRIVKNGWIQCGGFDISEVDKNSVIYDNIISDESYCIPHDRRGILSIANNGKHYNESQFIVCLKSNPWMDHFYVAFGQLVDGAKTLETFENMPTYHEQPTKDIKILQCGEYSFGDEIKMETERQIFLKPEQPCMEGEYIPLRDTIFDYYSITPWLDNIVDKIDIRDTESLLITEKYLNGLYCLTSDYVSGMDMRVYEKVHLVGMAKYDTTTAKLHDLLLNFQPDVMTEQDKMMFVSEISKIILAYIFHHEQNEFCLRHLSMNTHETIYKILEIANEIALKAIKTAESRSLISLECGRAKIAKIFEAKHANKILVSEGCMSLLEEILNKAIYCLIRTFEIQE</sequence>
<keyword evidence="1" id="KW-1133">Transmembrane helix</keyword>
<dbReference type="PRINTS" id="PR00153">
    <property type="entry name" value="CSAPPISMRASE"/>
</dbReference>
<dbReference type="GeneID" id="108625244"/>
<dbReference type="KEGG" id="ccal:108625244"/>
<proteinExistence type="predicted"/>
<protein>
    <submittedName>
        <fullName evidence="4">Problable inactive peptidyl-prolyl cis-trans isomerase-like 6</fullName>
    </submittedName>
</protein>
<evidence type="ECO:0000256" key="1">
    <source>
        <dbReference type="SAM" id="Phobius"/>
    </source>
</evidence>